<evidence type="ECO:0000256" key="4">
    <source>
        <dbReference type="ARBA" id="ARBA00022695"/>
    </source>
</evidence>
<evidence type="ECO:0000256" key="2">
    <source>
        <dbReference type="ARBA" id="ARBA00022515"/>
    </source>
</evidence>
<evidence type="ECO:0000256" key="11">
    <source>
        <dbReference type="ARBA" id="ARBA00023163"/>
    </source>
</evidence>
<gene>
    <name evidence="12 16" type="primary">dnaG</name>
    <name evidence="16" type="ORF">E6K80_03690</name>
</gene>
<dbReference type="SUPFAM" id="SSF56731">
    <property type="entry name" value="DNA primase core"/>
    <property type="match status" value="1"/>
</dbReference>
<feature type="zinc finger region" description="CHC2-type" evidence="12 14">
    <location>
        <begin position="43"/>
        <end position="67"/>
    </location>
</feature>
<keyword evidence="2 12" id="KW-0639">Primosome</keyword>
<dbReference type="GO" id="GO:0005737">
    <property type="term" value="C:cytoplasm"/>
    <property type="evidence" value="ECO:0007669"/>
    <property type="project" value="TreeGrafter"/>
</dbReference>
<dbReference type="EC" id="2.7.7.101" evidence="12"/>
<dbReference type="InterPro" id="IPR002694">
    <property type="entry name" value="Znf_CHC2"/>
</dbReference>
<dbReference type="GO" id="GO:0000428">
    <property type="term" value="C:DNA-directed RNA polymerase complex"/>
    <property type="evidence" value="ECO:0007669"/>
    <property type="project" value="UniProtKB-KW"/>
</dbReference>
<keyword evidence="4 12" id="KW-0548">Nucleotidyltransferase</keyword>
<dbReference type="InterPro" id="IPR034151">
    <property type="entry name" value="TOPRIM_DnaG_bac"/>
</dbReference>
<dbReference type="Proteomes" id="UP000319836">
    <property type="component" value="Unassembled WGS sequence"/>
</dbReference>
<dbReference type="HAMAP" id="MF_00974">
    <property type="entry name" value="DNA_primase_DnaG"/>
    <property type="match status" value="1"/>
</dbReference>
<dbReference type="InterPro" id="IPR036977">
    <property type="entry name" value="DNA_primase_Znf_CHC2"/>
</dbReference>
<dbReference type="InterPro" id="IPR006295">
    <property type="entry name" value="DNA_primase_DnaG"/>
</dbReference>
<comment type="caution">
    <text evidence="16">The sequence shown here is derived from an EMBL/GenBank/DDBJ whole genome shotgun (WGS) entry which is preliminary data.</text>
</comment>
<dbReference type="Gene3D" id="3.90.980.10">
    <property type="entry name" value="DNA primase, catalytic core, N-terminal domain"/>
    <property type="match status" value="1"/>
</dbReference>
<comment type="catalytic activity">
    <reaction evidence="12">
        <text>ssDNA + n NTP = ssDNA/pppN(pN)n-1 hybrid + (n-1) diphosphate.</text>
        <dbReference type="EC" id="2.7.7.101"/>
    </reaction>
</comment>
<dbReference type="PROSITE" id="PS50880">
    <property type="entry name" value="TOPRIM"/>
    <property type="match status" value="1"/>
</dbReference>
<evidence type="ECO:0000313" key="16">
    <source>
        <dbReference type="EMBL" id="TMQ72102.1"/>
    </source>
</evidence>
<keyword evidence="7 12" id="KW-0863">Zinc-finger</keyword>
<evidence type="ECO:0000256" key="8">
    <source>
        <dbReference type="ARBA" id="ARBA00022833"/>
    </source>
</evidence>
<dbReference type="Gene3D" id="3.40.1360.10">
    <property type="match status" value="1"/>
</dbReference>
<dbReference type="PANTHER" id="PTHR30313:SF2">
    <property type="entry name" value="DNA PRIMASE"/>
    <property type="match status" value="1"/>
</dbReference>
<name>A0A538U872_UNCEI</name>
<feature type="domain" description="Toprim" evidence="15">
    <location>
        <begin position="258"/>
        <end position="339"/>
    </location>
</feature>
<dbReference type="GO" id="GO:1990077">
    <property type="term" value="C:primosome complex"/>
    <property type="evidence" value="ECO:0007669"/>
    <property type="project" value="UniProtKB-KW"/>
</dbReference>
<reference evidence="16 17" key="1">
    <citation type="journal article" date="2019" name="Nat. Microbiol.">
        <title>Mediterranean grassland soil C-N compound turnover is dependent on rainfall and depth, and is mediated by genomically divergent microorganisms.</title>
        <authorList>
            <person name="Diamond S."/>
            <person name="Andeer P.F."/>
            <person name="Li Z."/>
            <person name="Crits-Christoph A."/>
            <person name="Burstein D."/>
            <person name="Anantharaman K."/>
            <person name="Lane K.R."/>
            <person name="Thomas B.C."/>
            <person name="Pan C."/>
            <person name="Northen T.R."/>
            <person name="Banfield J.F."/>
        </authorList>
    </citation>
    <scope>NUCLEOTIDE SEQUENCE [LARGE SCALE GENOMIC DNA]</scope>
    <source>
        <strain evidence="16">WS_10</strain>
    </source>
</reference>
<dbReference type="SMART" id="SM00493">
    <property type="entry name" value="TOPRIM"/>
    <property type="match status" value="1"/>
</dbReference>
<evidence type="ECO:0000256" key="12">
    <source>
        <dbReference type="HAMAP-Rule" id="MF_00974"/>
    </source>
</evidence>
<dbReference type="PANTHER" id="PTHR30313">
    <property type="entry name" value="DNA PRIMASE"/>
    <property type="match status" value="1"/>
</dbReference>
<keyword evidence="1 12" id="KW-0240">DNA-directed RNA polymerase</keyword>
<evidence type="ECO:0000256" key="14">
    <source>
        <dbReference type="PIRSR" id="PIRSR002811-1"/>
    </source>
</evidence>
<dbReference type="SMART" id="SM00400">
    <property type="entry name" value="ZnF_CHCC"/>
    <property type="match status" value="1"/>
</dbReference>
<keyword evidence="8 12" id="KW-0862">Zinc</keyword>
<dbReference type="CDD" id="cd03364">
    <property type="entry name" value="TOPRIM_DnaG_primases"/>
    <property type="match status" value="1"/>
</dbReference>
<keyword evidence="3 12" id="KW-0808">Transferase</keyword>
<evidence type="ECO:0000256" key="3">
    <source>
        <dbReference type="ARBA" id="ARBA00022679"/>
    </source>
</evidence>
<dbReference type="InterPro" id="IPR050219">
    <property type="entry name" value="DnaG_primase"/>
</dbReference>
<keyword evidence="10 12" id="KW-0238">DNA-binding</keyword>
<evidence type="ECO:0000256" key="10">
    <source>
        <dbReference type="ARBA" id="ARBA00023125"/>
    </source>
</evidence>
<dbReference type="InterPro" id="IPR006171">
    <property type="entry name" value="TOPRIM_dom"/>
</dbReference>
<evidence type="ECO:0000313" key="17">
    <source>
        <dbReference type="Proteomes" id="UP000319836"/>
    </source>
</evidence>
<dbReference type="Pfam" id="PF01807">
    <property type="entry name" value="Zn_ribbon_DnaG"/>
    <property type="match status" value="1"/>
</dbReference>
<comment type="subunit">
    <text evidence="12">Monomer. Interacts with DnaB.</text>
</comment>
<evidence type="ECO:0000256" key="7">
    <source>
        <dbReference type="ARBA" id="ARBA00022771"/>
    </source>
</evidence>
<sequence length="579" mass="64212">MTTRGALRSDDWVERVREASDLVEIVRQTVALKRVGRNWTGLCPFHSEKTPSFTVSPERGLYHCFSCKAGGDVFKFVQETEKVGFLEAVELLSRRAGIPVPERRGERGTLRGQMLEALELAAVGYEQWLRDPGRGAGARAYLASRGLREETVRDFRLGLAPEGWQNLVDRLRTRVSEEVLVQAGLAARREGDRGLYDRFRHRLMIPLIANGGAVVGFAARALGDDPPKYLNSPESAVFRKGSFVFALEQARRALGQSGELVVVEGQFDAIALHQAGVAHVVATSGTALTPEHARTFQRLVPRVALTFDGDAAGRDATMRSVGVLLAAGLEVLIVDLPPGEDPDLLVRSRGREGWNERRAAAYDPVEFVHHHVHRAAMTGGSSPGNARERSLQAVVGLAASVADPVRVKLLLERAAEVFGVPESVLNRGVALRRQGARIESPVREVVRQQELREAGLEHDLLRALLRAPQALDPVRQRLTPEDFRDPTCRELALWMWAGREDEAAPAVEVLARELEMGDPGALDWHATAVGAANRLSMRRLEELQRDRKRRMESATTDEEKTRLMREIYETARELKQLSH</sequence>
<evidence type="ECO:0000256" key="6">
    <source>
        <dbReference type="ARBA" id="ARBA00022723"/>
    </source>
</evidence>
<dbReference type="Pfam" id="PF08275">
    <property type="entry name" value="DNAG_N"/>
    <property type="match status" value="1"/>
</dbReference>
<proteinExistence type="inferred from homology"/>
<organism evidence="16 17">
    <name type="scientific">Eiseniibacteriota bacterium</name>
    <dbReference type="NCBI Taxonomy" id="2212470"/>
    <lineage>
        <taxon>Bacteria</taxon>
        <taxon>Candidatus Eiseniibacteriota</taxon>
    </lineage>
</organism>
<keyword evidence="9" id="KW-0460">Magnesium</keyword>
<dbReference type="InterPro" id="IPR030846">
    <property type="entry name" value="DnaG_bac"/>
</dbReference>
<dbReference type="GO" id="GO:0006269">
    <property type="term" value="P:DNA replication, synthesis of primer"/>
    <property type="evidence" value="ECO:0007669"/>
    <property type="project" value="UniProtKB-UniRule"/>
</dbReference>
<dbReference type="GO" id="GO:0003677">
    <property type="term" value="F:DNA binding"/>
    <property type="evidence" value="ECO:0007669"/>
    <property type="project" value="UniProtKB-KW"/>
</dbReference>
<evidence type="ECO:0000256" key="9">
    <source>
        <dbReference type="ARBA" id="ARBA00022842"/>
    </source>
</evidence>
<dbReference type="AlphaFoldDB" id="A0A538U872"/>
<dbReference type="Gene3D" id="3.90.580.10">
    <property type="entry name" value="Zinc finger, CHC2-type domain"/>
    <property type="match status" value="1"/>
</dbReference>
<comment type="similarity">
    <text evidence="12 13">Belongs to the DnaG primase family.</text>
</comment>
<comment type="function">
    <text evidence="12 13">RNA polymerase that catalyzes the synthesis of short RNA molecules used as primers for DNA polymerase during DNA replication.</text>
</comment>
<evidence type="ECO:0000256" key="5">
    <source>
        <dbReference type="ARBA" id="ARBA00022705"/>
    </source>
</evidence>
<evidence type="ECO:0000259" key="15">
    <source>
        <dbReference type="PROSITE" id="PS50880"/>
    </source>
</evidence>
<keyword evidence="6 12" id="KW-0479">Metal-binding</keyword>
<dbReference type="InterPro" id="IPR037068">
    <property type="entry name" value="DNA_primase_core_N_sf"/>
</dbReference>
<dbReference type="Pfam" id="PF13155">
    <property type="entry name" value="Toprim_2"/>
    <property type="match status" value="1"/>
</dbReference>
<comment type="domain">
    <text evidence="12">Contains an N-terminal zinc-binding domain, a central core domain that contains the primase activity, and a C-terminal DnaB-binding domain.</text>
</comment>
<evidence type="ECO:0000256" key="1">
    <source>
        <dbReference type="ARBA" id="ARBA00022478"/>
    </source>
</evidence>
<keyword evidence="11 12" id="KW-0804">Transcription</keyword>
<dbReference type="InterPro" id="IPR013264">
    <property type="entry name" value="DNAG_N"/>
</dbReference>
<dbReference type="EMBL" id="VBPA01000078">
    <property type="protein sequence ID" value="TMQ72102.1"/>
    <property type="molecule type" value="Genomic_DNA"/>
</dbReference>
<keyword evidence="5 12" id="KW-0235">DNA replication</keyword>
<protein>
    <recommendedName>
        <fullName evidence="12 13">DNA primase</fullName>
        <ecNumber evidence="12">2.7.7.101</ecNumber>
    </recommendedName>
</protein>
<comment type="cofactor">
    <cofactor evidence="12 13 14">
        <name>Zn(2+)</name>
        <dbReference type="ChEBI" id="CHEBI:29105"/>
    </cofactor>
    <text evidence="12 13 14">Binds 1 zinc ion per monomer.</text>
</comment>
<dbReference type="SUPFAM" id="SSF57783">
    <property type="entry name" value="Zinc beta-ribbon"/>
    <property type="match status" value="1"/>
</dbReference>
<dbReference type="PIRSF" id="PIRSF002811">
    <property type="entry name" value="DnaG"/>
    <property type="match status" value="1"/>
</dbReference>
<dbReference type="GO" id="GO:0003899">
    <property type="term" value="F:DNA-directed RNA polymerase activity"/>
    <property type="evidence" value="ECO:0007669"/>
    <property type="project" value="UniProtKB-UniRule"/>
</dbReference>
<evidence type="ECO:0000256" key="13">
    <source>
        <dbReference type="PIRNR" id="PIRNR002811"/>
    </source>
</evidence>
<dbReference type="GO" id="GO:0008270">
    <property type="term" value="F:zinc ion binding"/>
    <property type="evidence" value="ECO:0007669"/>
    <property type="project" value="UniProtKB-UniRule"/>
</dbReference>
<accession>A0A538U872</accession>
<dbReference type="FunFam" id="3.90.580.10:FF:000001">
    <property type="entry name" value="DNA primase"/>
    <property type="match status" value="1"/>
</dbReference>
<dbReference type="NCBIfam" id="TIGR01391">
    <property type="entry name" value="dnaG"/>
    <property type="match status" value="1"/>
</dbReference>